<proteinExistence type="predicted"/>
<organism evidence="1 2">
    <name type="scientific">Punica granatum</name>
    <name type="common">Pomegranate</name>
    <dbReference type="NCBI Taxonomy" id="22663"/>
    <lineage>
        <taxon>Eukaryota</taxon>
        <taxon>Viridiplantae</taxon>
        <taxon>Streptophyta</taxon>
        <taxon>Embryophyta</taxon>
        <taxon>Tracheophyta</taxon>
        <taxon>Spermatophyta</taxon>
        <taxon>Magnoliopsida</taxon>
        <taxon>eudicotyledons</taxon>
        <taxon>Gunneridae</taxon>
        <taxon>Pentapetalae</taxon>
        <taxon>rosids</taxon>
        <taxon>malvids</taxon>
        <taxon>Myrtales</taxon>
        <taxon>Lythraceae</taxon>
        <taxon>Punica</taxon>
    </lineage>
</organism>
<reference evidence="1 2" key="1">
    <citation type="submission" date="2017-11" db="EMBL/GenBank/DDBJ databases">
        <title>De-novo sequencing of pomegranate (Punica granatum L.) genome.</title>
        <authorList>
            <person name="Akparov Z."/>
            <person name="Amiraslanov A."/>
            <person name="Hajiyeva S."/>
            <person name="Abbasov M."/>
            <person name="Kaur K."/>
            <person name="Hamwieh A."/>
            <person name="Solovyev V."/>
            <person name="Salamov A."/>
            <person name="Braich B."/>
            <person name="Kosarev P."/>
            <person name="Mahmoud A."/>
            <person name="Hajiyev E."/>
            <person name="Babayeva S."/>
            <person name="Izzatullayeva V."/>
            <person name="Mammadov A."/>
            <person name="Mammadov A."/>
            <person name="Sharifova S."/>
            <person name="Ojaghi J."/>
            <person name="Eynullazada K."/>
            <person name="Bayramov B."/>
            <person name="Abdulazimova A."/>
            <person name="Shahmuradov I."/>
        </authorList>
    </citation>
    <scope>NUCLEOTIDE SEQUENCE [LARGE SCALE GENOMIC DNA]</scope>
    <source>
        <strain evidence="2">cv. AG2017</strain>
        <tissue evidence="1">Leaf</tissue>
    </source>
</reference>
<dbReference type="Proteomes" id="UP000233551">
    <property type="component" value="Unassembled WGS sequence"/>
</dbReference>
<comment type="caution">
    <text evidence="1">The sequence shown here is derived from an EMBL/GenBank/DDBJ whole genome shotgun (WGS) entry which is preliminary data.</text>
</comment>
<name>A0A2I0HPJ4_PUNGR</name>
<protein>
    <submittedName>
        <fullName evidence="1">Uncharacterized protein</fullName>
    </submittedName>
</protein>
<accession>A0A2I0HPJ4</accession>
<dbReference type="EMBL" id="PGOL01006565">
    <property type="protein sequence ID" value="PKI33483.1"/>
    <property type="molecule type" value="Genomic_DNA"/>
</dbReference>
<evidence type="ECO:0000313" key="2">
    <source>
        <dbReference type="Proteomes" id="UP000233551"/>
    </source>
</evidence>
<dbReference type="AlphaFoldDB" id="A0A2I0HPJ4"/>
<evidence type="ECO:0000313" key="1">
    <source>
        <dbReference type="EMBL" id="PKI33483.1"/>
    </source>
</evidence>
<sequence length="192" mass="21867">MVGNDNLGDRGLHGFLLILQALAPRQEGDDIERIEDAHKPLLPHLTVLHHAQMRSPLPHGDPAFRGLPDRPDGRLHCVRLEELHQLGLPHPSRIAIAEPNPTISLTRGKTVRWNRRIIGGEAEGTQGAGGRRSESYKREWRRMRRRLMAVMGRMESMRRRRRREAMPMLRLSPRDLAIEDVGGRGGVKAHQR</sequence>
<keyword evidence="2" id="KW-1185">Reference proteome</keyword>
<gene>
    <name evidence="1" type="ORF">CRG98_046132</name>
</gene>